<dbReference type="RefSeq" id="WP_039254285.1">
    <property type="nucleotide sequence ID" value="NZ_JENJ01000017.1"/>
</dbReference>
<dbReference type="PROSITE" id="PS51257">
    <property type="entry name" value="PROKAR_LIPOPROTEIN"/>
    <property type="match status" value="1"/>
</dbReference>
<name>A0A0A0I8K7_CLONO</name>
<evidence type="ECO:0000256" key="1">
    <source>
        <dbReference type="SAM" id="SignalP"/>
    </source>
</evidence>
<accession>A0A0A0I8K7</accession>
<dbReference type="AlphaFoldDB" id="A0A0A0I8K7"/>
<evidence type="ECO:0000313" key="2">
    <source>
        <dbReference type="EMBL" id="KGM96908.1"/>
    </source>
</evidence>
<dbReference type="InterPro" id="IPR052944">
    <property type="entry name" value="Sporulation_related"/>
</dbReference>
<comment type="caution">
    <text evidence="2">The sequence shown here is derived from an EMBL/GenBank/DDBJ whole genome shotgun (WGS) entry which is preliminary data.</text>
</comment>
<dbReference type="Gene3D" id="2.50.20.10">
    <property type="entry name" value="Lipoprotein localisation LolA/LolB/LppX"/>
    <property type="match status" value="1"/>
</dbReference>
<sequence>MKIRKMGLVLLGFISISSIIFTGCDSNSAIIPEDIITNVVNLDKENKMFYGESKMDTYENGRKVSTLNLREWSLPGNKVRREVVSDLGNGKFDKAIMTCDGKKMILCSNNVYMQSTNIMKENWIMSKSPKKSSMDEIANITKTHTIEIKGEEVVNNRNTYHLYAKPKDPNKRGILAGTIDYWIDKDNWFIVKFDSNNGNIRIVSEYLNINFQPKVNNNMFTQQIPKGVKVENLDEKDSNKSITVKEASKKIGKEILIYKGIDYNLDKICHIENDGNTGDEINQIYLDNRGVEVFNISVKKAIKSTNKEDEMKLDIAEKAKVRGFDGEILEANNFKSVMWEEDGVNYSIFTNTANFTLDDCKKIAEQLVKSK</sequence>
<dbReference type="PANTHER" id="PTHR37507">
    <property type="entry name" value="SPORULATION PROTEIN YDCC"/>
    <property type="match status" value="1"/>
</dbReference>
<protein>
    <recommendedName>
        <fullName evidence="4">DUF4367 domain-containing protein</fullName>
    </recommendedName>
</protein>
<evidence type="ECO:0008006" key="4">
    <source>
        <dbReference type="Google" id="ProtNLM"/>
    </source>
</evidence>
<evidence type="ECO:0000313" key="3">
    <source>
        <dbReference type="Proteomes" id="UP000030012"/>
    </source>
</evidence>
<reference evidence="2 3" key="1">
    <citation type="submission" date="2014-01" db="EMBL/GenBank/DDBJ databases">
        <title>Plasmidome dynamics in the species complex Clostridium novyi sensu lato converts strains of independent lineages into distinctly different pathogens.</title>
        <authorList>
            <person name="Skarin H."/>
            <person name="Segerman B."/>
        </authorList>
    </citation>
    <scope>NUCLEOTIDE SEQUENCE [LARGE SCALE GENOMIC DNA]</scope>
    <source>
        <strain evidence="2 3">4552</strain>
    </source>
</reference>
<gene>
    <name evidence="2" type="ORF">Z968_05295</name>
</gene>
<feature type="signal peptide" evidence="1">
    <location>
        <begin position="1"/>
        <end position="22"/>
    </location>
</feature>
<dbReference type="InterPro" id="IPR029046">
    <property type="entry name" value="LolA/LolB/LppX"/>
</dbReference>
<dbReference type="EMBL" id="JENJ01000017">
    <property type="protein sequence ID" value="KGM96908.1"/>
    <property type="molecule type" value="Genomic_DNA"/>
</dbReference>
<dbReference type="Proteomes" id="UP000030012">
    <property type="component" value="Unassembled WGS sequence"/>
</dbReference>
<dbReference type="SUPFAM" id="SSF89392">
    <property type="entry name" value="Prokaryotic lipoproteins and lipoprotein localization factors"/>
    <property type="match status" value="1"/>
</dbReference>
<organism evidence="2 3">
    <name type="scientific">Clostridium novyi A str. 4552</name>
    <dbReference type="NCBI Taxonomy" id="1444289"/>
    <lineage>
        <taxon>Bacteria</taxon>
        <taxon>Bacillati</taxon>
        <taxon>Bacillota</taxon>
        <taxon>Clostridia</taxon>
        <taxon>Eubacteriales</taxon>
        <taxon>Clostridiaceae</taxon>
        <taxon>Clostridium</taxon>
    </lineage>
</organism>
<dbReference type="OrthoDB" id="2389132at2"/>
<proteinExistence type="predicted"/>
<keyword evidence="1" id="KW-0732">Signal</keyword>
<feature type="chain" id="PRO_5039340768" description="DUF4367 domain-containing protein" evidence="1">
    <location>
        <begin position="23"/>
        <end position="371"/>
    </location>
</feature>
<dbReference type="PANTHER" id="PTHR37507:SF2">
    <property type="entry name" value="SPORULATION PROTEIN YDCC"/>
    <property type="match status" value="1"/>
</dbReference>